<evidence type="ECO:0000256" key="4">
    <source>
        <dbReference type="ARBA" id="ARBA00022825"/>
    </source>
</evidence>
<evidence type="ECO:0000259" key="8">
    <source>
        <dbReference type="SMART" id="SM00245"/>
    </source>
</evidence>
<dbReference type="InterPro" id="IPR001478">
    <property type="entry name" value="PDZ"/>
</dbReference>
<accession>A0AAE3M3J7</accession>
<evidence type="ECO:0000256" key="2">
    <source>
        <dbReference type="ARBA" id="ARBA00022670"/>
    </source>
</evidence>
<dbReference type="InterPro" id="IPR005151">
    <property type="entry name" value="Tail-specific_protease"/>
</dbReference>
<keyword evidence="3 5" id="KW-0378">Hydrolase</keyword>
<dbReference type="GO" id="GO:0004175">
    <property type="term" value="F:endopeptidase activity"/>
    <property type="evidence" value="ECO:0007669"/>
    <property type="project" value="TreeGrafter"/>
</dbReference>
<dbReference type="Pfam" id="PF03572">
    <property type="entry name" value="Peptidase_S41"/>
    <property type="match status" value="1"/>
</dbReference>
<organism evidence="9 10">
    <name type="scientific">Plebeiibacterium sediminum</name>
    <dbReference type="NCBI Taxonomy" id="2992112"/>
    <lineage>
        <taxon>Bacteria</taxon>
        <taxon>Pseudomonadati</taxon>
        <taxon>Bacteroidota</taxon>
        <taxon>Bacteroidia</taxon>
        <taxon>Marinilabiliales</taxon>
        <taxon>Marinilabiliaceae</taxon>
        <taxon>Plebeiibacterium</taxon>
    </lineage>
</organism>
<dbReference type="GO" id="GO:0008236">
    <property type="term" value="F:serine-type peptidase activity"/>
    <property type="evidence" value="ECO:0007669"/>
    <property type="project" value="UniProtKB-KW"/>
</dbReference>
<evidence type="ECO:0000256" key="1">
    <source>
        <dbReference type="ARBA" id="ARBA00009179"/>
    </source>
</evidence>
<sequence length="532" mass="59697">MHFNKVVKGSLQFIFLMVLFLYGSNIKAQNFNQDLQKLQLAYKLISTFYVDSVDNEKLVEDAIVGMLKNLDPHSEYLSQEEVRKLNEPLDGGFEGVGVQFNILNDTLLVVAPISGGPSEKVGILAGDRIIYIDDENVAGIGLTNSGVQQRLKGKKGTEVRLKILRKGSDKLLDFTVERDKIPIYSVEASYMASDDVGYIKISQFSATTSSEFEKSLKDLNKQGMKNLILDLRGNPGGYLKAAIEVVNEFLDADKLIVYTEGMTNPRREYHSSSEGLFKKGKVAVLINEGSASASEIVTGAIQDWDRGIVLGRRSFGKGLVQRPLNLQDGSMIKLTIAKYYTPSGRCIQKPYDKGVDAYRREIYMRDVLHQENDSVSHKGPEYHTKSSQRLVYGGGGINPDIFIAADTTGYSDYYRDLIALGVINRYVLSFMDKNRVGLKERYSNYKEFNNSFEIDDKMISDLLDEGKKEKITSDINELEVSLSLLKNQLKALIARNIWGVNEYFQTINPNSNEFNKALEILSSDKSYSNLLN</sequence>
<dbReference type="CDD" id="cd06782">
    <property type="entry name" value="cpPDZ_CPP-like"/>
    <property type="match status" value="1"/>
</dbReference>
<dbReference type="GO" id="GO:0006508">
    <property type="term" value="P:proteolysis"/>
    <property type="evidence" value="ECO:0007669"/>
    <property type="project" value="UniProtKB-KW"/>
</dbReference>
<feature type="coiled-coil region" evidence="6">
    <location>
        <begin position="468"/>
        <end position="495"/>
    </location>
</feature>
<dbReference type="InterPro" id="IPR029045">
    <property type="entry name" value="ClpP/crotonase-like_dom_sf"/>
</dbReference>
<keyword evidence="2 5" id="KW-0645">Protease</keyword>
<dbReference type="Gene3D" id="3.30.750.44">
    <property type="match status" value="1"/>
</dbReference>
<dbReference type="SUPFAM" id="SSF52096">
    <property type="entry name" value="ClpP/crotonase"/>
    <property type="match status" value="1"/>
</dbReference>
<evidence type="ECO:0000259" key="7">
    <source>
        <dbReference type="SMART" id="SM00228"/>
    </source>
</evidence>
<dbReference type="RefSeq" id="WP_301190043.1">
    <property type="nucleotide sequence ID" value="NZ_JAPDPJ010000014.1"/>
</dbReference>
<dbReference type="Gene3D" id="3.90.226.10">
    <property type="entry name" value="2-enoyl-CoA Hydratase, Chain A, domain 1"/>
    <property type="match status" value="1"/>
</dbReference>
<dbReference type="SUPFAM" id="SSF50156">
    <property type="entry name" value="PDZ domain-like"/>
    <property type="match status" value="1"/>
</dbReference>
<gene>
    <name evidence="9" type="ORF">OM075_08365</name>
</gene>
<feature type="domain" description="PDZ" evidence="7">
    <location>
        <begin position="94"/>
        <end position="167"/>
    </location>
</feature>
<dbReference type="InterPro" id="IPR004447">
    <property type="entry name" value="Peptidase_S41A"/>
</dbReference>
<keyword evidence="4 5" id="KW-0720">Serine protease</keyword>
<protein>
    <submittedName>
        <fullName evidence="9">S41 family peptidase</fullName>
    </submittedName>
</protein>
<proteinExistence type="inferred from homology"/>
<keyword evidence="6" id="KW-0175">Coiled coil</keyword>
<dbReference type="PANTHER" id="PTHR32060:SF30">
    <property type="entry name" value="CARBOXY-TERMINAL PROCESSING PROTEASE CTPA"/>
    <property type="match status" value="1"/>
</dbReference>
<keyword evidence="10" id="KW-1185">Reference proteome</keyword>
<dbReference type="Proteomes" id="UP001209229">
    <property type="component" value="Unassembled WGS sequence"/>
</dbReference>
<dbReference type="EMBL" id="JAPDPJ010000014">
    <property type="protein sequence ID" value="MCW3786479.1"/>
    <property type="molecule type" value="Genomic_DNA"/>
</dbReference>
<name>A0AAE3M3J7_9BACT</name>
<dbReference type="Gene3D" id="2.30.42.10">
    <property type="match status" value="1"/>
</dbReference>
<dbReference type="NCBIfam" id="TIGR00225">
    <property type="entry name" value="prc"/>
    <property type="match status" value="1"/>
</dbReference>
<dbReference type="InterPro" id="IPR055210">
    <property type="entry name" value="CtpA/B_N"/>
</dbReference>
<evidence type="ECO:0000313" key="10">
    <source>
        <dbReference type="Proteomes" id="UP001209229"/>
    </source>
</evidence>
<feature type="domain" description="Tail specific protease" evidence="8">
    <location>
        <begin position="169"/>
        <end position="361"/>
    </location>
</feature>
<dbReference type="SMART" id="SM00245">
    <property type="entry name" value="TSPc"/>
    <property type="match status" value="1"/>
</dbReference>
<dbReference type="InterPro" id="IPR036034">
    <property type="entry name" value="PDZ_sf"/>
</dbReference>
<dbReference type="Pfam" id="PF13180">
    <property type="entry name" value="PDZ_2"/>
    <property type="match status" value="1"/>
</dbReference>
<evidence type="ECO:0000313" key="9">
    <source>
        <dbReference type="EMBL" id="MCW3786479.1"/>
    </source>
</evidence>
<dbReference type="GO" id="GO:0030288">
    <property type="term" value="C:outer membrane-bounded periplasmic space"/>
    <property type="evidence" value="ECO:0007669"/>
    <property type="project" value="TreeGrafter"/>
</dbReference>
<dbReference type="Pfam" id="PF22694">
    <property type="entry name" value="CtpB_N-like"/>
    <property type="match status" value="1"/>
</dbReference>
<evidence type="ECO:0000256" key="5">
    <source>
        <dbReference type="RuleBase" id="RU004404"/>
    </source>
</evidence>
<dbReference type="SMART" id="SM00228">
    <property type="entry name" value="PDZ"/>
    <property type="match status" value="1"/>
</dbReference>
<comment type="similarity">
    <text evidence="1 5">Belongs to the peptidase S41A family.</text>
</comment>
<evidence type="ECO:0000256" key="3">
    <source>
        <dbReference type="ARBA" id="ARBA00022801"/>
    </source>
</evidence>
<dbReference type="FunFam" id="2.30.42.10:FF:000063">
    <property type="entry name" value="Peptidase, S41 family"/>
    <property type="match status" value="1"/>
</dbReference>
<comment type="caution">
    <text evidence="9">The sequence shown here is derived from an EMBL/GenBank/DDBJ whole genome shotgun (WGS) entry which is preliminary data.</text>
</comment>
<dbReference type="AlphaFoldDB" id="A0AAE3M3J7"/>
<dbReference type="PANTHER" id="PTHR32060">
    <property type="entry name" value="TAIL-SPECIFIC PROTEASE"/>
    <property type="match status" value="1"/>
</dbReference>
<dbReference type="FunFam" id="3.90.226.10:FF:000029">
    <property type="entry name" value="Peptidase, S41 family"/>
    <property type="match status" value="1"/>
</dbReference>
<dbReference type="CDD" id="cd07560">
    <property type="entry name" value="Peptidase_S41_CPP"/>
    <property type="match status" value="1"/>
</dbReference>
<reference evidence="9" key="1">
    <citation type="submission" date="2022-10" db="EMBL/GenBank/DDBJ databases">
        <authorList>
            <person name="Yu W.X."/>
        </authorList>
    </citation>
    <scope>NUCLEOTIDE SEQUENCE</scope>
    <source>
        <strain evidence="9">AAT</strain>
    </source>
</reference>
<dbReference type="GO" id="GO:0007165">
    <property type="term" value="P:signal transduction"/>
    <property type="evidence" value="ECO:0007669"/>
    <property type="project" value="TreeGrafter"/>
</dbReference>
<evidence type="ECO:0000256" key="6">
    <source>
        <dbReference type="SAM" id="Coils"/>
    </source>
</evidence>